<dbReference type="AlphaFoldDB" id="A0A3B4A975"/>
<name>A0A3B4A975_9GOBI</name>
<proteinExistence type="predicted"/>
<evidence type="ECO:0000313" key="2">
    <source>
        <dbReference type="Proteomes" id="UP000261520"/>
    </source>
</evidence>
<keyword evidence="2" id="KW-1185">Reference proteome</keyword>
<sequence length="81" mass="9117">ILPTTEALPDWTVLQRNGQHYLSNIHSQATTIYFTTVDSNNSYDIPQFPIAFSESRGLSLGSSEYEMVHMALCEPVSRLLL</sequence>
<organism evidence="1 2">
    <name type="scientific">Periophthalmus magnuspinnatus</name>
    <dbReference type="NCBI Taxonomy" id="409849"/>
    <lineage>
        <taxon>Eukaryota</taxon>
        <taxon>Metazoa</taxon>
        <taxon>Chordata</taxon>
        <taxon>Craniata</taxon>
        <taxon>Vertebrata</taxon>
        <taxon>Euteleostomi</taxon>
        <taxon>Actinopterygii</taxon>
        <taxon>Neopterygii</taxon>
        <taxon>Teleostei</taxon>
        <taxon>Neoteleostei</taxon>
        <taxon>Acanthomorphata</taxon>
        <taxon>Gobiaria</taxon>
        <taxon>Gobiiformes</taxon>
        <taxon>Gobioidei</taxon>
        <taxon>Gobiidae</taxon>
        <taxon>Oxudercinae</taxon>
        <taxon>Periophthalmus</taxon>
    </lineage>
</organism>
<accession>A0A3B4A975</accession>
<evidence type="ECO:0000313" key="1">
    <source>
        <dbReference type="Ensembl" id="ENSPMGP00000013056.1"/>
    </source>
</evidence>
<reference evidence="1" key="1">
    <citation type="submission" date="2025-08" db="UniProtKB">
        <authorList>
            <consortium name="Ensembl"/>
        </authorList>
    </citation>
    <scope>IDENTIFICATION</scope>
</reference>
<protein>
    <submittedName>
        <fullName evidence="1">Uncharacterized protein</fullName>
    </submittedName>
</protein>
<reference evidence="1" key="2">
    <citation type="submission" date="2025-09" db="UniProtKB">
        <authorList>
            <consortium name="Ensembl"/>
        </authorList>
    </citation>
    <scope>IDENTIFICATION</scope>
</reference>
<dbReference type="Ensembl" id="ENSPMGT00000013934.1">
    <property type="protein sequence ID" value="ENSPMGP00000013056.1"/>
    <property type="gene ID" value="ENSPMGG00000010760.1"/>
</dbReference>
<dbReference type="Proteomes" id="UP000261520">
    <property type="component" value="Unplaced"/>
</dbReference>